<evidence type="ECO:0000259" key="1">
    <source>
        <dbReference type="Pfam" id="PF12867"/>
    </source>
</evidence>
<organism evidence="2 3">
    <name type="scientific">Candidatus Sulfotelmatobacter kueseliae</name>
    <dbReference type="NCBI Taxonomy" id="2042962"/>
    <lineage>
        <taxon>Bacteria</taxon>
        <taxon>Pseudomonadati</taxon>
        <taxon>Acidobacteriota</taxon>
        <taxon>Terriglobia</taxon>
        <taxon>Terriglobales</taxon>
        <taxon>Candidatus Korobacteraceae</taxon>
        <taxon>Candidatus Sulfotelmatobacter</taxon>
    </lineage>
</organism>
<protein>
    <submittedName>
        <fullName evidence="2">DinB family protein</fullName>
    </submittedName>
</protein>
<name>A0A2U3LC19_9BACT</name>
<feature type="domain" description="DinB-like" evidence="1">
    <location>
        <begin position="28"/>
        <end position="164"/>
    </location>
</feature>
<reference evidence="3" key="1">
    <citation type="submission" date="2018-02" db="EMBL/GenBank/DDBJ databases">
        <authorList>
            <person name="Hausmann B."/>
        </authorList>
    </citation>
    <scope>NUCLEOTIDE SEQUENCE [LARGE SCALE GENOMIC DNA]</scope>
    <source>
        <strain evidence="3">Peat soil MAG SbA1</strain>
    </source>
</reference>
<dbReference type="Gene3D" id="1.20.120.450">
    <property type="entry name" value="dinb family like domain"/>
    <property type="match status" value="1"/>
</dbReference>
<sequence length="176" mass="20619">MSEVKAWFERQFDFSFPAELFPNLLMRLRGTPARLEEMMRGCSREILVRKEDGKWSAQEHAGHLLDLEPLWLARVEDFEAGGTELTVADLKNRKTHEANHNARPLDQILAEFRKARLVLVSRVEKLDTGRFTRSMLHPRLKKPMRLVDHLYFVAEHDDHHLAHIWELIRRCDSATG</sequence>
<dbReference type="EMBL" id="OMOD01000190">
    <property type="protein sequence ID" value="SPF49467.1"/>
    <property type="molecule type" value="Genomic_DNA"/>
</dbReference>
<dbReference type="InterPro" id="IPR034660">
    <property type="entry name" value="DinB/YfiT-like"/>
</dbReference>
<evidence type="ECO:0000313" key="2">
    <source>
        <dbReference type="EMBL" id="SPF49467.1"/>
    </source>
</evidence>
<proteinExistence type="predicted"/>
<dbReference type="AlphaFoldDB" id="A0A2U3LC19"/>
<gene>
    <name evidence="2" type="ORF">SBA1_910015</name>
</gene>
<dbReference type="SUPFAM" id="SSF109854">
    <property type="entry name" value="DinB/YfiT-like putative metalloenzymes"/>
    <property type="match status" value="1"/>
</dbReference>
<dbReference type="OrthoDB" id="117346at2"/>
<dbReference type="Proteomes" id="UP000238701">
    <property type="component" value="Unassembled WGS sequence"/>
</dbReference>
<dbReference type="Pfam" id="PF12867">
    <property type="entry name" value="DinB_2"/>
    <property type="match status" value="1"/>
</dbReference>
<evidence type="ECO:0000313" key="3">
    <source>
        <dbReference type="Proteomes" id="UP000238701"/>
    </source>
</evidence>
<accession>A0A2U3LC19</accession>
<dbReference type="InterPro" id="IPR024775">
    <property type="entry name" value="DinB-like"/>
</dbReference>